<sequence>MILSSFVKKLSRSLSSKERLKERLLHSYPQLVFITLKRRNVSEIVFPENLCPIDLEEYDPNLYPSSEKDTKTGKETTHVAGAIIIQREHGEIESQTTSRENIPKASSLYHVPDQIAPYTLGKKVTVDLRNALEDIDLSEKAHEQPQSYGNKLEFSFIVNRMMQTDTHLPNCIGKVTTHYCELLKN</sequence>
<protein>
    <submittedName>
        <fullName evidence="1">Uncharacterized protein</fullName>
    </submittedName>
</protein>
<keyword evidence="2" id="KW-1185">Reference proteome</keyword>
<dbReference type="EMBL" id="CACRXK020005241">
    <property type="protein sequence ID" value="CAB4005584.1"/>
    <property type="molecule type" value="Genomic_DNA"/>
</dbReference>
<reference evidence="1" key="1">
    <citation type="submission" date="2020-04" db="EMBL/GenBank/DDBJ databases">
        <authorList>
            <person name="Alioto T."/>
            <person name="Alioto T."/>
            <person name="Gomez Garrido J."/>
        </authorList>
    </citation>
    <scope>NUCLEOTIDE SEQUENCE</scope>
    <source>
        <strain evidence="1">A484AB</strain>
    </source>
</reference>
<dbReference type="Proteomes" id="UP001152795">
    <property type="component" value="Unassembled WGS sequence"/>
</dbReference>
<name>A0A7D9EC76_PARCT</name>
<proteinExistence type="predicted"/>
<evidence type="ECO:0000313" key="2">
    <source>
        <dbReference type="Proteomes" id="UP001152795"/>
    </source>
</evidence>
<dbReference type="AlphaFoldDB" id="A0A7D9EC76"/>
<gene>
    <name evidence="1" type="ORF">PACLA_8A004303</name>
</gene>
<comment type="caution">
    <text evidence="1">The sequence shown here is derived from an EMBL/GenBank/DDBJ whole genome shotgun (WGS) entry which is preliminary data.</text>
</comment>
<organism evidence="1 2">
    <name type="scientific">Paramuricea clavata</name>
    <name type="common">Red gorgonian</name>
    <name type="synonym">Violescent sea-whip</name>
    <dbReference type="NCBI Taxonomy" id="317549"/>
    <lineage>
        <taxon>Eukaryota</taxon>
        <taxon>Metazoa</taxon>
        <taxon>Cnidaria</taxon>
        <taxon>Anthozoa</taxon>
        <taxon>Octocorallia</taxon>
        <taxon>Malacalcyonacea</taxon>
        <taxon>Plexauridae</taxon>
        <taxon>Paramuricea</taxon>
    </lineage>
</organism>
<evidence type="ECO:0000313" key="1">
    <source>
        <dbReference type="EMBL" id="CAB4005584.1"/>
    </source>
</evidence>
<accession>A0A7D9EC76</accession>